<name>A0A852TDY9_9BACI</name>
<feature type="chain" id="PRO_5039028821" evidence="2">
    <location>
        <begin position="25"/>
        <end position="53"/>
    </location>
</feature>
<evidence type="ECO:0000313" key="3">
    <source>
        <dbReference type="EMBL" id="NYE05986.1"/>
    </source>
</evidence>
<accession>A0A852TDY9</accession>
<reference evidence="4" key="2">
    <citation type="submission" date="2020-08" db="EMBL/GenBank/DDBJ databases">
        <title>The Agave Microbiome: Exploring the role of microbial communities in plant adaptations to desert environments.</title>
        <authorList>
            <person name="Partida-Martinez L.P."/>
        </authorList>
    </citation>
    <scope>NUCLEOTIDE SEQUENCE [LARGE SCALE GENOMIC DNA]</scope>
    <source>
        <strain evidence="4">AT2.8</strain>
    </source>
</reference>
<evidence type="ECO:0000256" key="2">
    <source>
        <dbReference type="SAM" id="SignalP"/>
    </source>
</evidence>
<comment type="caution">
    <text evidence="3">The sequence shown here is derived from an EMBL/GenBank/DDBJ whole genome shotgun (WGS) entry which is preliminary data.</text>
</comment>
<dbReference type="Proteomes" id="UP000548423">
    <property type="component" value="Unassembled WGS sequence"/>
</dbReference>
<proteinExistence type="predicted"/>
<evidence type="ECO:0000256" key="1">
    <source>
        <dbReference type="SAM" id="MobiDB-lite"/>
    </source>
</evidence>
<feature type="signal peptide" evidence="2">
    <location>
        <begin position="1"/>
        <end position="24"/>
    </location>
</feature>
<evidence type="ECO:0000313" key="4">
    <source>
        <dbReference type="Proteomes" id="UP000548423"/>
    </source>
</evidence>
<protein>
    <submittedName>
        <fullName evidence="3">Uncharacterized protein</fullName>
    </submittedName>
</protein>
<sequence>MEKTWKKKLIMTGMVFALTFGALTGCGDGVDQDNGITDGENKDEAESKNPETN</sequence>
<dbReference type="EMBL" id="JACCBX010000005">
    <property type="protein sequence ID" value="NYE05986.1"/>
    <property type="molecule type" value="Genomic_DNA"/>
</dbReference>
<feature type="compositionally biased region" description="Basic and acidic residues" evidence="1">
    <location>
        <begin position="39"/>
        <end position="53"/>
    </location>
</feature>
<dbReference type="AlphaFoldDB" id="A0A852TDY9"/>
<gene>
    <name evidence="3" type="ORF">F4694_002761</name>
</gene>
<dbReference type="PROSITE" id="PS51257">
    <property type="entry name" value="PROKAR_LIPOPROTEIN"/>
    <property type="match status" value="1"/>
</dbReference>
<reference evidence="4" key="1">
    <citation type="submission" date="2020-07" db="EMBL/GenBank/DDBJ databases">
        <authorList>
            <person name="Partida-Martinez L."/>
            <person name="Huntemann M."/>
            <person name="Clum A."/>
            <person name="Wang J."/>
            <person name="Palaniappan K."/>
            <person name="Ritter S."/>
            <person name="Chen I.-M."/>
            <person name="Stamatis D."/>
            <person name="Reddy T."/>
            <person name="O'Malley R."/>
            <person name="Daum C."/>
            <person name="Shapiro N."/>
            <person name="Ivanova N."/>
            <person name="Kyrpides N."/>
            <person name="Woyke T."/>
        </authorList>
    </citation>
    <scope>NUCLEOTIDE SEQUENCE [LARGE SCALE GENOMIC DNA]</scope>
    <source>
        <strain evidence="4">AT2.8</strain>
    </source>
</reference>
<keyword evidence="2" id="KW-0732">Signal</keyword>
<organism evidence="3 4">
    <name type="scientific">Neobacillus niacini</name>
    <dbReference type="NCBI Taxonomy" id="86668"/>
    <lineage>
        <taxon>Bacteria</taxon>
        <taxon>Bacillati</taxon>
        <taxon>Bacillota</taxon>
        <taxon>Bacilli</taxon>
        <taxon>Bacillales</taxon>
        <taxon>Bacillaceae</taxon>
        <taxon>Neobacillus</taxon>
    </lineage>
</organism>
<feature type="region of interest" description="Disordered" evidence="1">
    <location>
        <begin position="29"/>
        <end position="53"/>
    </location>
</feature>